<accession>A0A9D9IJE4</accession>
<dbReference type="Proteomes" id="UP000823604">
    <property type="component" value="Unassembled WGS sequence"/>
</dbReference>
<dbReference type="Pfam" id="PF20200">
    <property type="entry name" value="DUF6562"/>
    <property type="match status" value="1"/>
</dbReference>
<evidence type="ECO:0000313" key="4">
    <source>
        <dbReference type="Proteomes" id="UP000823604"/>
    </source>
</evidence>
<keyword evidence="1" id="KW-0732">Signal</keyword>
<evidence type="ECO:0000259" key="2">
    <source>
        <dbReference type="Pfam" id="PF20200"/>
    </source>
</evidence>
<reference evidence="3" key="2">
    <citation type="journal article" date="2021" name="PeerJ">
        <title>Extensive microbial diversity within the chicken gut microbiome revealed by metagenomics and culture.</title>
        <authorList>
            <person name="Gilroy R."/>
            <person name="Ravi A."/>
            <person name="Getino M."/>
            <person name="Pursley I."/>
            <person name="Horton D.L."/>
            <person name="Alikhan N.F."/>
            <person name="Baker D."/>
            <person name="Gharbi K."/>
            <person name="Hall N."/>
            <person name="Watson M."/>
            <person name="Adriaenssens E.M."/>
            <person name="Foster-Nyarko E."/>
            <person name="Jarju S."/>
            <person name="Secka A."/>
            <person name="Antonio M."/>
            <person name="Oren A."/>
            <person name="Chaudhuri R.R."/>
            <person name="La Ragione R."/>
            <person name="Hildebrand F."/>
            <person name="Pallen M.J."/>
        </authorList>
    </citation>
    <scope>NUCLEOTIDE SEQUENCE</scope>
    <source>
        <strain evidence="3">B1-8020</strain>
    </source>
</reference>
<gene>
    <name evidence="3" type="ORF">IAB81_08075</name>
</gene>
<evidence type="ECO:0000256" key="1">
    <source>
        <dbReference type="SAM" id="SignalP"/>
    </source>
</evidence>
<name>A0A9D9IJE4_9BACT</name>
<dbReference type="EMBL" id="JADIMA010000082">
    <property type="protein sequence ID" value="MBO8473562.1"/>
    <property type="molecule type" value="Genomic_DNA"/>
</dbReference>
<feature type="chain" id="PRO_5039293790" description="DUF6562 domain-containing protein" evidence="1">
    <location>
        <begin position="20"/>
        <end position="360"/>
    </location>
</feature>
<feature type="signal peptide" evidence="1">
    <location>
        <begin position="1"/>
        <end position="19"/>
    </location>
</feature>
<protein>
    <recommendedName>
        <fullName evidence="2">DUF6562 domain-containing protein</fullName>
    </recommendedName>
</protein>
<reference evidence="3" key="1">
    <citation type="submission" date="2020-10" db="EMBL/GenBank/DDBJ databases">
        <authorList>
            <person name="Gilroy R."/>
        </authorList>
    </citation>
    <scope>NUCLEOTIDE SEQUENCE</scope>
    <source>
        <strain evidence="3">B1-8020</strain>
    </source>
</reference>
<proteinExistence type="predicted"/>
<comment type="caution">
    <text evidence="3">The sequence shown here is derived from an EMBL/GenBank/DDBJ whole genome shotgun (WGS) entry which is preliminary data.</text>
</comment>
<evidence type="ECO:0000313" key="3">
    <source>
        <dbReference type="EMBL" id="MBO8473562.1"/>
    </source>
</evidence>
<sequence length="360" mass="40987">MKTGKITCAALLAASIVAASCDRTIHEYPVPQDSLIILEANVNRNQPLYFKEVIYDENGNRTEKELEEKEAQPYFPSDRLEMRIIMDIYKGDASEKSPSRERACRKIVYVENIADMPQDTMHVRLPDGKYYVLGWADYVLKEAHSGTYETDSLTNIRTDIDAYPRNPHHRSSGAGNSEFNIDFSLTQEGYPIMKSSGEIIESRIVPVNMERPSGRYRVIADDYEDFINTGGEIDSLTIKVVYKQYISTGFNVATMEPNHFTSTYSFNVRPSDIEYDGKHEASLFGDYIFTTNGGSVTNIIADFYFYDSDGKEINHCQNIEIPLKRDHETIVRGYFLTRELGSENIIGIDENFEGEITVEI</sequence>
<dbReference type="PROSITE" id="PS51257">
    <property type="entry name" value="PROKAR_LIPOPROTEIN"/>
    <property type="match status" value="1"/>
</dbReference>
<dbReference type="InterPro" id="IPR046692">
    <property type="entry name" value="DUF6562"/>
</dbReference>
<organism evidence="3 4">
    <name type="scientific">Candidatus Merdivivens pullicola</name>
    <dbReference type="NCBI Taxonomy" id="2840872"/>
    <lineage>
        <taxon>Bacteria</taxon>
        <taxon>Pseudomonadati</taxon>
        <taxon>Bacteroidota</taxon>
        <taxon>Bacteroidia</taxon>
        <taxon>Bacteroidales</taxon>
        <taxon>Muribaculaceae</taxon>
        <taxon>Muribaculaceae incertae sedis</taxon>
        <taxon>Candidatus Merdivivens</taxon>
    </lineage>
</organism>
<feature type="domain" description="DUF6562" evidence="2">
    <location>
        <begin position="66"/>
        <end position="360"/>
    </location>
</feature>
<dbReference type="AlphaFoldDB" id="A0A9D9IJE4"/>